<name>A0A9P7LB53_9HYPO</name>
<proteinExistence type="predicted"/>
<keyword evidence="2" id="KW-0472">Membrane</keyword>
<feature type="compositionally biased region" description="Low complexity" evidence="1">
    <location>
        <begin position="22"/>
        <end position="83"/>
    </location>
</feature>
<protein>
    <submittedName>
        <fullName evidence="3">Uncharacterized protein</fullName>
    </submittedName>
</protein>
<dbReference type="AlphaFoldDB" id="A0A9P7LB53"/>
<evidence type="ECO:0000256" key="1">
    <source>
        <dbReference type="SAM" id="MobiDB-lite"/>
    </source>
</evidence>
<keyword evidence="4" id="KW-1185">Reference proteome</keyword>
<organism evidence="3 4">
    <name type="scientific">Fusarium xylarioides</name>
    <dbReference type="NCBI Taxonomy" id="221167"/>
    <lineage>
        <taxon>Eukaryota</taxon>
        <taxon>Fungi</taxon>
        <taxon>Dikarya</taxon>
        <taxon>Ascomycota</taxon>
        <taxon>Pezizomycotina</taxon>
        <taxon>Sordariomycetes</taxon>
        <taxon>Hypocreomycetidae</taxon>
        <taxon>Hypocreales</taxon>
        <taxon>Nectriaceae</taxon>
        <taxon>Fusarium</taxon>
        <taxon>Fusarium fujikuroi species complex</taxon>
    </lineage>
</organism>
<reference evidence="3" key="2">
    <citation type="submission" date="2020-10" db="EMBL/GenBank/DDBJ databases">
        <authorList>
            <person name="Peck L.D."/>
            <person name="Nowell R.W."/>
            <person name="Flood J."/>
            <person name="Ryan M.J."/>
            <person name="Barraclough T.G."/>
        </authorList>
    </citation>
    <scope>NUCLEOTIDE SEQUENCE</scope>
    <source>
        <strain evidence="3">IMI 127659i</strain>
    </source>
</reference>
<feature type="region of interest" description="Disordered" evidence="1">
    <location>
        <begin position="128"/>
        <end position="147"/>
    </location>
</feature>
<keyword evidence="2" id="KW-0812">Transmembrane</keyword>
<feature type="transmembrane region" description="Helical" evidence="2">
    <location>
        <begin position="98"/>
        <end position="120"/>
    </location>
</feature>
<accession>A0A9P7LB53</accession>
<keyword evidence="2" id="KW-1133">Transmembrane helix</keyword>
<dbReference type="Proteomes" id="UP000750502">
    <property type="component" value="Unassembled WGS sequence"/>
</dbReference>
<dbReference type="OrthoDB" id="5421765at2759"/>
<dbReference type="EMBL" id="JADFTT010000017">
    <property type="protein sequence ID" value="KAG5772926.1"/>
    <property type="molecule type" value="Genomic_DNA"/>
</dbReference>
<evidence type="ECO:0000256" key="2">
    <source>
        <dbReference type="SAM" id="Phobius"/>
    </source>
</evidence>
<feature type="region of interest" description="Disordered" evidence="1">
    <location>
        <begin position="1"/>
        <end position="92"/>
    </location>
</feature>
<evidence type="ECO:0000313" key="3">
    <source>
        <dbReference type="EMBL" id="KAG5772926.1"/>
    </source>
</evidence>
<reference evidence="3" key="1">
    <citation type="journal article" date="2020" name="bioRxiv">
        <title>Historical genomics reveals the evolutionary mechanisms behind multiple outbreaks of the host-specific coffee wilt pathogen Fusarium xylarioides.</title>
        <authorList>
            <person name="Peck D."/>
            <person name="Nowell R.W."/>
            <person name="Flood J."/>
            <person name="Ryan M.J."/>
            <person name="Barraclough T.G."/>
        </authorList>
    </citation>
    <scope>NUCLEOTIDE SEQUENCE</scope>
    <source>
        <strain evidence="3">IMI 127659i</strain>
    </source>
</reference>
<feature type="compositionally biased region" description="Polar residues" evidence="1">
    <location>
        <begin position="1"/>
        <end position="14"/>
    </location>
</feature>
<comment type="caution">
    <text evidence="3">The sequence shown here is derived from an EMBL/GenBank/DDBJ whole genome shotgun (WGS) entry which is preliminary data.</text>
</comment>
<evidence type="ECO:0000313" key="4">
    <source>
        <dbReference type="Proteomes" id="UP000750502"/>
    </source>
</evidence>
<sequence length="403" mass="43723">MSLTQSNQRSISVTDKSESKPSTASLVSNNSSTTVSESRISTASSRSNPASSEVSSTAPAKTVVETATATVTKTTTETTTTTPRGGHAGLSSSGITGISVASGVAVVALTLFAIVCFLYLRQRNRDLDQKTHPDVSPTTSPKEPGVTTGFVGLPNHNLFTGASDSEIKKQLTSLGILIHHHVEGHYHRNKVLTSSETLHTALRQLQLPEPTCRKVVRLSIDPTTRCVAIRHLLAVVIFSNLDIHTVGSLSLLPPTVKELSRSQAGTPREEQYSLGNHAHTSAFLTHENPQTRTPLLPPPSVKSQAESLITLLQEYLVYFVQKDNNHTIDDQKDGLAGVIRQCVKFGYEIYSHPIDWEFTFPHEQQAIVVVPGLRQRTTNKGQLHDRPKTVLAPETVAVKPAKT</sequence>
<gene>
    <name evidence="3" type="ORF">H9Q72_001105</name>
</gene>